<dbReference type="SUPFAM" id="SSF56672">
    <property type="entry name" value="DNA/RNA polymerases"/>
    <property type="match status" value="1"/>
</dbReference>
<organism evidence="6 7">
    <name type="scientific">Sitophilus oryzae</name>
    <name type="common">Rice weevil</name>
    <name type="synonym">Curculio oryzae</name>
    <dbReference type="NCBI Taxonomy" id="7048"/>
    <lineage>
        <taxon>Eukaryota</taxon>
        <taxon>Metazoa</taxon>
        <taxon>Ecdysozoa</taxon>
        <taxon>Arthropoda</taxon>
        <taxon>Hexapoda</taxon>
        <taxon>Insecta</taxon>
        <taxon>Pterygota</taxon>
        <taxon>Neoptera</taxon>
        <taxon>Endopterygota</taxon>
        <taxon>Coleoptera</taxon>
        <taxon>Polyphaga</taxon>
        <taxon>Cucujiformia</taxon>
        <taxon>Curculionidae</taxon>
        <taxon>Dryophthorinae</taxon>
        <taxon>Sitophilus</taxon>
    </lineage>
</organism>
<evidence type="ECO:0000259" key="5">
    <source>
        <dbReference type="Pfam" id="PF00078"/>
    </source>
</evidence>
<dbReference type="InterPro" id="IPR021109">
    <property type="entry name" value="Peptidase_aspartic_dom_sf"/>
</dbReference>
<dbReference type="AlphaFoldDB" id="A0A6J2YP04"/>
<evidence type="ECO:0000256" key="2">
    <source>
        <dbReference type="ARBA" id="ARBA00022695"/>
    </source>
</evidence>
<evidence type="ECO:0000256" key="1">
    <source>
        <dbReference type="ARBA" id="ARBA00022679"/>
    </source>
</evidence>
<dbReference type="GO" id="GO:0016779">
    <property type="term" value="F:nucleotidyltransferase activity"/>
    <property type="evidence" value="ECO:0007669"/>
    <property type="project" value="UniProtKB-KW"/>
</dbReference>
<keyword evidence="2" id="KW-0548">Nucleotidyltransferase</keyword>
<dbReference type="GO" id="GO:0004519">
    <property type="term" value="F:endonuclease activity"/>
    <property type="evidence" value="ECO:0007669"/>
    <property type="project" value="UniProtKB-KW"/>
</dbReference>
<keyword evidence="4" id="KW-0378">Hydrolase</keyword>
<gene>
    <name evidence="7" type="primary">LOC115889217</name>
</gene>
<dbReference type="InterPro" id="IPR050951">
    <property type="entry name" value="Retrovirus_Pol_polyprotein"/>
</dbReference>
<dbReference type="InParanoid" id="A0A6J2YP04"/>
<dbReference type="InterPro" id="IPR000477">
    <property type="entry name" value="RT_dom"/>
</dbReference>
<feature type="domain" description="Reverse transcriptase" evidence="5">
    <location>
        <begin position="491"/>
        <end position="642"/>
    </location>
</feature>
<dbReference type="OrthoDB" id="8056305at2759"/>
<evidence type="ECO:0000313" key="6">
    <source>
        <dbReference type="Proteomes" id="UP000504635"/>
    </source>
</evidence>
<dbReference type="Proteomes" id="UP000504635">
    <property type="component" value="Unplaced"/>
</dbReference>
<dbReference type="PANTHER" id="PTHR37984">
    <property type="entry name" value="PROTEIN CBG26694"/>
    <property type="match status" value="1"/>
</dbReference>
<proteinExistence type="predicted"/>
<dbReference type="CDD" id="cd01647">
    <property type="entry name" value="RT_LTR"/>
    <property type="match status" value="1"/>
</dbReference>
<dbReference type="Gene3D" id="2.40.70.10">
    <property type="entry name" value="Acid Proteases"/>
    <property type="match status" value="1"/>
</dbReference>
<keyword evidence="4" id="KW-0255">Endonuclease</keyword>
<dbReference type="InterPro" id="IPR043502">
    <property type="entry name" value="DNA/RNA_pol_sf"/>
</dbReference>
<dbReference type="CDD" id="cd05481">
    <property type="entry name" value="retropepsin_like_LTR_1"/>
    <property type="match status" value="1"/>
</dbReference>
<dbReference type="Gene3D" id="3.10.10.10">
    <property type="entry name" value="HIV Type 1 Reverse Transcriptase, subunit A, domain 1"/>
    <property type="match status" value="1"/>
</dbReference>
<reference evidence="7" key="1">
    <citation type="submission" date="2025-08" db="UniProtKB">
        <authorList>
            <consortium name="RefSeq"/>
        </authorList>
    </citation>
    <scope>IDENTIFICATION</scope>
    <source>
        <tissue evidence="7">Gonads</tissue>
    </source>
</reference>
<dbReference type="PANTHER" id="PTHR37984:SF5">
    <property type="entry name" value="PROTEIN NYNRIN-LIKE"/>
    <property type="match status" value="1"/>
</dbReference>
<dbReference type="KEGG" id="soy:115889217"/>
<keyword evidence="6" id="KW-1185">Reference proteome</keyword>
<dbReference type="Pfam" id="PF00078">
    <property type="entry name" value="RVT_1"/>
    <property type="match status" value="1"/>
</dbReference>
<sequence length="660" mass="75124">MDNYFKPPEPLLLDGNISESWKRFSQKFDLFSKATGLDTKEEGKQIACFLSLIGDDGLDLFNSFSFEAGKDKILAEIKKKFEDHCAPQKNVIFERAKFNTIVQKEGQSFDSFLTELRKAVKTTEYPNQDEMVRDRIVIGLRETVSKEKLMREPSLTLTKAINFCRATETSKDQVKTLDNESRLDAVRASTSRIESRTFNKPVCDKDPNKPCKSCGYKHKFGNKCPAAGKTCAKCQGRDHFAKVCPNKSERNDSHRNKVYKKKVNCVDKESSSESTEGSDHEFYISAINSSGRSKSNTETMWTKEIWIKGKPITFKLDTGAEVSTLPLNVLKKIAPRLPIRKTNVTLMSYGDPNFKLQCFGEVVLECKVKECVEKVPFVVVSAQSKIPLLGLQECLKLKLIKRVDSLNKPSVFKTLDDVVSQYANVFEGLGKFPTQHHITLKQNAKPKINAIRRVPNILLEPLKKKLYDLVSKDIIEKVDKPTEWVHPLVIVEKPNGDLRLCLDPKDLNQAIQREHFLIPSCDDIAVKLTNKKFFTVLDMKDGYWQVELDSPSADLMTFGTPFGRFRFKRLAFGICSAPEVFQKKNFEIFGDIPGVGLYFDDLIVTGATEAEHDQNLRCVLEKATKHNLKFNKEKIQFKKESVSLWAKSFHIKVLKLIKNM</sequence>
<dbReference type="SUPFAM" id="SSF50630">
    <property type="entry name" value="Acid proteases"/>
    <property type="match status" value="1"/>
</dbReference>
<dbReference type="RefSeq" id="XP_030765026.1">
    <property type="nucleotide sequence ID" value="XM_030909166.1"/>
</dbReference>
<evidence type="ECO:0000256" key="3">
    <source>
        <dbReference type="ARBA" id="ARBA00022722"/>
    </source>
</evidence>
<dbReference type="GO" id="GO:0071897">
    <property type="term" value="P:DNA biosynthetic process"/>
    <property type="evidence" value="ECO:0007669"/>
    <property type="project" value="UniProtKB-ARBA"/>
</dbReference>
<keyword evidence="3" id="KW-0540">Nuclease</keyword>
<evidence type="ECO:0000313" key="7">
    <source>
        <dbReference type="RefSeq" id="XP_030765026.1"/>
    </source>
</evidence>
<dbReference type="InterPro" id="IPR043128">
    <property type="entry name" value="Rev_trsase/Diguanyl_cyclase"/>
</dbReference>
<name>A0A6J2YP04_SITOR</name>
<dbReference type="Gene3D" id="3.30.70.270">
    <property type="match status" value="1"/>
</dbReference>
<evidence type="ECO:0000256" key="4">
    <source>
        <dbReference type="ARBA" id="ARBA00022759"/>
    </source>
</evidence>
<dbReference type="GeneID" id="115889217"/>
<accession>A0A6J2YP04</accession>
<protein>
    <submittedName>
        <fullName evidence="7">Uncharacterized protein K02A2.6-like</fullName>
    </submittedName>
</protein>
<keyword evidence="1" id="KW-0808">Transferase</keyword>